<accession>A0A918V922</accession>
<proteinExistence type="predicted"/>
<evidence type="ECO:0000313" key="1">
    <source>
        <dbReference type="EMBL" id="GGZ81646.1"/>
    </source>
</evidence>
<reference evidence="1" key="2">
    <citation type="submission" date="2020-09" db="EMBL/GenBank/DDBJ databases">
        <authorList>
            <person name="Sun Q."/>
            <person name="Ohkuma M."/>
        </authorList>
    </citation>
    <scope>NUCLEOTIDE SEQUENCE</scope>
    <source>
        <strain evidence="1">JCM 5016</strain>
    </source>
</reference>
<evidence type="ECO:0000313" key="2">
    <source>
        <dbReference type="Proteomes" id="UP000623010"/>
    </source>
</evidence>
<organism evidence="1 2">
    <name type="scientific">Streptomyces echinoruber</name>
    <dbReference type="NCBI Taxonomy" id="68898"/>
    <lineage>
        <taxon>Bacteria</taxon>
        <taxon>Bacillati</taxon>
        <taxon>Actinomycetota</taxon>
        <taxon>Actinomycetes</taxon>
        <taxon>Kitasatosporales</taxon>
        <taxon>Streptomycetaceae</taxon>
        <taxon>Streptomyces</taxon>
    </lineage>
</organism>
<dbReference type="Proteomes" id="UP000623010">
    <property type="component" value="Unassembled WGS sequence"/>
</dbReference>
<comment type="caution">
    <text evidence="1">The sequence shown here is derived from an EMBL/GenBank/DDBJ whole genome shotgun (WGS) entry which is preliminary data.</text>
</comment>
<gene>
    <name evidence="1" type="ORF">GCM10010389_19300</name>
</gene>
<sequence>MQVVASPDAPPPYGHPNLATFLASQLVGRLGSFRVMGLEELLHPLRHTTAEPRTS</sequence>
<name>A0A918V922_9ACTN</name>
<dbReference type="EMBL" id="BMWH01000005">
    <property type="protein sequence ID" value="GGZ81646.1"/>
    <property type="molecule type" value="Genomic_DNA"/>
</dbReference>
<dbReference type="AlphaFoldDB" id="A0A918V922"/>
<protein>
    <submittedName>
        <fullName evidence="1">Uncharacterized protein</fullName>
    </submittedName>
</protein>
<reference evidence="1" key="1">
    <citation type="journal article" date="2014" name="Int. J. Syst. Evol. Microbiol.">
        <title>Complete genome sequence of Corynebacterium casei LMG S-19264T (=DSM 44701T), isolated from a smear-ripened cheese.</title>
        <authorList>
            <consortium name="US DOE Joint Genome Institute (JGI-PGF)"/>
            <person name="Walter F."/>
            <person name="Albersmeier A."/>
            <person name="Kalinowski J."/>
            <person name="Ruckert C."/>
        </authorList>
    </citation>
    <scope>NUCLEOTIDE SEQUENCE</scope>
    <source>
        <strain evidence="1">JCM 5016</strain>
    </source>
</reference>
<keyword evidence="2" id="KW-1185">Reference proteome</keyword>